<dbReference type="RefSeq" id="WP_121169513.1">
    <property type="nucleotide sequence ID" value="NZ_RBIE01000001.1"/>
</dbReference>
<name>A0A420W7I9_9BACT</name>
<sequence length="116" mass="13324">MVELSSRWILQEIFTDPSACKEVKDGELFLKVASEVEKKGEGLIEVVVEFSGSVIEEKFQLANFRFVNVSQVKAPLRRKKSAVKKVEERRKQELLTFLPVYLLRAGITLRKVEVEL</sequence>
<dbReference type="OrthoDB" id="15241at2"/>
<protein>
    <submittedName>
        <fullName evidence="1">Uncharacterized protein</fullName>
    </submittedName>
</protein>
<accession>A0A420W7I9</accession>
<proteinExistence type="predicted"/>
<dbReference type="Proteomes" id="UP000280881">
    <property type="component" value="Unassembled WGS sequence"/>
</dbReference>
<keyword evidence="2" id="KW-1185">Reference proteome</keyword>
<comment type="caution">
    <text evidence="1">The sequence shown here is derived from an EMBL/GenBank/DDBJ whole genome shotgun (WGS) entry which is preliminary data.</text>
</comment>
<organism evidence="1 2">
    <name type="scientific">Thermovibrio guaymasensis</name>
    <dbReference type="NCBI Taxonomy" id="240167"/>
    <lineage>
        <taxon>Bacteria</taxon>
        <taxon>Pseudomonadati</taxon>
        <taxon>Aquificota</taxon>
        <taxon>Aquificia</taxon>
        <taxon>Desulfurobacteriales</taxon>
        <taxon>Desulfurobacteriaceae</taxon>
        <taxon>Thermovibrio</taxon>
    </lineage>
</organism>
<evidence type="ECO:0000313" key="2">
    <source>
        <dbReference type="Proteomes" id="UP000280881"/>
    </source>
</evidence>
<dbReference type="EMBL" id="RBIE01000001">
    <property type="protein sequence ID" value="RKQ63287.1"/>
    <property type="molecule type" value="Genomic_DNA"/>
</dbReference>
<dbReference type="AlphaFoldDB" id="A0A420W7I9"/>
<evidence type="ECO:0000313" key="1">
    <source>
        <dbReference type="EMBL" id="RKQ63287.1"/>
    </source>
</evidence>
<gene>
    <name evidence="1" type="ORF">C7457_0152</name>
</gene>
<reference evidence="1 2" key="1">
    <citation type="submission" date="2018-10" db="EMBL/GenBank/DDBJ databases">
        <title>Genomic Encyclopedia of Type Strains, Phase IV (KMG-IV): sequencing the most valuable type-strain genomes for metagenomic binning, comparative biology and taxonomic classification.</title>
        <authorList>
            <person name="Goeker M."/>
        </authorList>
    </citation>
    <scope>NUCLEOTIDE SEQUENCE [LARGE SCALE GENOMIC DNA]</scope>
    <source>
        <strain evidence="1 2">DSM 15521</strain>
    </source>
</reference>